<evidence type="ECO:0000256" key="5">
    <source>
        <dbReference type="ARBA" id="ARBA00023136"/>
    </source>
</evidence>
<dbReference type="AlphaFoldDB" id="A0A410X221"/>
<dbReference type="InterPro" id="IPR001182">
    <property type="entry name" value="FtsW/RodA"/>
</dbReference>
<gene>
    <name evidence="7" type="ORF">M5X16_16925</name>
    <name evidence="8" type="ORF">PC41400_24395</name>
</gene>
<evidence type="ECO:0000256" key="2">
    <source>
        <dbReference type="ARBA" id="ARBA00022692"/>
    </source>
</evidence>
<feature type="transmembrane region" description="Helical" evidence="6">
    <location>
        <begin position="65"/>
        <end position="85"/>
    </location>
</feature>
<feature type="transmembrane region" description="Helical" evidence="6">
    <location>
        <begin position="352"/>
        <end position="371"/>
    </location>
</feature>
<evidence type="ECO:0000256" key="4">
    <source>
        <dbReference type="ARBA" id="ARBA00022989"/>
    </source>
</evidence>
<accession>A0A410X221</accession>
<evidence type="ECO:0000256" key="6">
    <source>
        <dbReference type="SAM" id="Phobius"/>
    </source>
</evidence>
<feature type="transmembrane region" description="Helical" evidence="6">
    <location>
        <begin position="319"/>
        <end position="340"/>
    </location>
</feature>
<evidence type="ECO:0000256" key="1">
    <source>
        <dbReference type="ARBA" id="ARBA00004141"/>
    </source>
</evidence>
<dbReference type="PANTHER" id="PTHR30474">
    <property type="entry name" value="CELL CYCLE PROTEIN"/>
    <property type="match status" value="1"/>
</dbReference>
<feature type="transmembrane region" description="Helical" evidence="6">
    <location>
        <begin position="105"/>
        <end position="125"/>
    </location>
</feature>
<feature type="transmembrane region" description="Helical" evidence="6">
    <location>
        <begin position="137"/>
        <end position="154"/>
    </location>
</feature>
<feature type="transmembrane region" description="Helical" evidence="6">
    <location>
        <begin position="286"/>
        <end position="307"/>
    </location>
</feature>
<keyword evidence="3" id="KW-0133">Cell shape</keyword>
<organism evidence="8 9">
    <name type="scientific">Paenibacillus chitinolyticus</name>
    <dbReference type="NCBI Taxonomy" id="79263"/>
    <lineage>
        <taxon>Bacteria</taxon>
        <taxon>Bacillati</taxon>
        <taxon>Bacillota</taxon>
        <taxon>Bacilli</taxon>
        <taxon>Bacillales</taxon>
        <taxon>Paenibacillaceae</taxon>
        <taxon>Paenibacillus</taxon>
    </lineage>
</organism>
<dbReference type="InterPro" id="IPR018365">
    <property type="entry name" value="Cell_cycle_FtsW-rel_CS"/>
</dbReference>
<dbReference type="GO" id="GO:0015648">
    <property type="term" value="F:lipid-linked peptidoglycan transporter activity"/>
    <property type="evidence" value="ECO:0007669"/>
    <property type="project" value="TreeGrafter"/>
</dbReference>
<proteinExistence type="predicted"/>
<evidence type="ECO:0000313" key="7">
    <source>
        <dbReference type="EMBL" id="MCY9597447.1"/>
    </source>
</evidence>
<dbReference type="PANTHER" id="PTHR30474:SF1">
    <property type="entry name" value="PEPTIDOGLYCAN GLYCOSYLTRANSFERASE MRDB"/>
    <property type="match status" value="1"/>
</dbReference>
<keyword evidence="5 6" id="KW-0472">Membrane</keyword>
<dbReference type="OrthoDB" id="9812661at2"/>
<protein>
    <submittedName>
        <fullName evidence="8">Rod shape-determining protein RodA</fullName>
    </submittedName>
</protein>
<evidence type="ECO:0000256" key="3">
    <source>
        <dbReference type="ARBA" id="ARBA00022960"/>
    </source>
</evidence>
<sequence>MLAKLKKLDLTIIFLLMVFMAISSLLVYSADIDDPTISVSWSKLIISYLIALIALMGASFLDYRFLVRFAVYPYAISVILLVVVLKFNQKINGASGWFQLPGGFSFQPAELIKVALIIALAAWLHKRRGEDLRLLQDMVPLGLITLLPFGLVFIQPDLGNAIILIGILIGMVWIGNIKYSHALFALIVFGGGLFAFFYFYSMYPKEISGYLVEHFHFKDHWFQRINTFLDPMQASRDERYQMENSLRAIGSGGLTGEGYLNGSSIHSNFIPYAYSDSIFVVVGEEFGFRGAAVLLMLYFFLIYRMILIAIQSRNRSGSYLVVGVVAMYVFQIFENIGMLIGLMPLTGITLPFISYGGSSLLINMLCIGMVLSVKIHDIAIEDDK</sequence>
<dbReference type="GO" id="GO:0051301">
    <property type="term" value="P:cell division"/>
    <property type="evidence" value="ECO:0007669"/>
    <property type="project" value="InterPro"/>
</dbReference>
<dbReference type="GO" id="GO:0032153">
    <property type="term" value="C:cell division site"/>
    <property type="evidence" value="ECO:0007669"/>
    <property type="project" value="TreeGrafter"/>
</dbReference>
<dbReference type="GO" id="GO:0005886">
    <property type="term" value="C:plasma membrane"/>
    <property type="evidence" value="ECO:0007669"/>
    <property type="project" value="TreeGrafter"/>
</dbReference>
<dbReference type="Proteomes" id="UP000288943">
    <property type="component" value="Chromosome"/>
</dbReference>
<feature type="transmembrane region" description="Helical" evidence="6">
    <location>
        <begin position="160"/>
        <end position="176"/>
    </location>
</feature>
<evidence type="ECO:0000313" key="10">
    <source>
        <dbReference type="Proteomes" id="UP001527202"/>
    </source>
</evidence>
<evidence type="ECO:0000313" key="9">
    <source>
        <dbReference type="Proteomes" id="UP000288943"/>
    </source>
</evidence>
<dbReference type="EMBL" id="JAMDMJ010000022">
    <property type="protein sequence ID" value="MCY9597447.1"/>
    <property type="molecule type" value="Genomic_DNA"/>
</dbReference>
<dbReference type="EMBL" id="CP026520">
    <property type="protein sequence ID" value="QAV20651.1"/>
    <property type="molecule type" value="Genomic_DNA"/>
</dbReference>
<comment type="subcellular location">
    <subcellularLocation>
        <location evidence="1">Membrane</location>
        <topology evidence="1">Multi-pass membrane protein</topology>
    </subcellularLocation>
</comment>
<dbReference type="Proteomes" id="UP001527202">
    <property type="component" value="Unassembled WGS sequence"/>
</dbReference>
<keyword evidence="2 6" id="KW-0812">Transmembrane</keyword>
<evidence type="ECO:0000313" key="8">
    <source>
        <dbReference type="EMBL" id="QAV20651.1"/>
    </source>
</evidence>
<reference evidence="7 10" key="2">
    <citation type="submission" date="2022-05" db="EMBL/GenBank/DDBJ databases">
        <title>Genome Sequencing of Bee-Associated Microbes.</title>
        <authorList>
            <person name="Dunlap C."/>
        </authorList>
    </citation>
    <scope>NUCLEOTIDE SEQUENCE [LARGE SCALE GENOMIC DNA]</scope>
    <source>
        <strain evidence="7 10">NRRL B-23120</strain>
    </source>
</reference>
<dbReference type="Pfam" id="PF01098">
    <property type="entry name" value="FTSW_RODA_SPOVE"/>
    <property type="match status" value="1"/>
</dbReference>
<name>A0A410X221_9BACL</name>
<reference evidence="8 9" key="1">
    <citation type="submission" date="2018-01" db="EMBL/GenBank/DDBJ databases">
        <title>The whole genome sequencing and assembly of Paenibacillus chitinolyticus KCCM 41400 strain.</title>
        <authorList>
            <person name="Kim J.-Y."/>
            <person name="Park M.-K."/>
            <person name="Lee Y.-J."/>
            <person name="Yi H."/>
            <person name="Bahn Y.-S."/>
            <person name="Kim J.F."/>
            <person name="Lee D.-W."/>
        </authorList>
    </citation>
    <scope>NUCLEOTIDE SEQUENCE [LARGE SCALE GENOMIC DNA]</scope>
    <source>
        <strain evidence="8 9">KCCM 41400</strain>
    </source>
</reference>
<dbReference type="GO" id="GO:0008360">
    <property type="term" value="P:regulation of cell shape"/>
    <property type="evidence" value="ECO:0007669"/>
    <property type="project" value="UniProtKB-KW"/>
</dbReference>
<dbReference type="PROSITE" id="PS00428">
    <property type="entry name" value="FTSW_RODA_SPOVE"/>
    <property type="match status" value="1"/>
</dbReference>
<keyword evidence="4 6" id="KW-1133">Transmembrane helix</keyword>
<dbReference type="RefSeq" id="WP_042230456.1">
    <property type="nucleotide sequence ID" value="NZ_CP026520.1"/>
</dbReference>
<feature type="transmembrane region" description="Helical" evidence="6">
    <location>
        <begin position="39"/>
        <end position="58"/>
    </location>
</feature>
<feature type="transmembrane region" description="Helical" evidence="6">
    <location>
        <begin position="183"/>
        <end position="203"/>
    </location>
</feature>
<keyword evidence="10" id="KW-1185">Reference proteome</keyword>
<dbReference type="GeneID" id="95377938"/>
<dbReference type="KEGG" id="pchi:PC41400_24395"/>